<dbReference type="GO" id="GO:0005737">
    <property type="term" value="C:cytoplasm"/>
    <property type="evidence" value="ECO:0007669"/>
    <property type="project" value="UniProtKB-SubCell"/>
</dbReference>
<dbReference type="OMA" id="IMNCEAS"/>
<dbReference type="InterPro" id="IPR000219">
    <property type="entry name" value="DH_dom"/>
</dbReference>
<dbReference type="InterPro" id="IPR041020">
    <property type="entry name" value="PH_16"/>
</dbReference>
<keyword evidence="3" id="KW-0597">Phosphoprotein</keyword>
<dbReference type="Proteomes" id="UP000030746">
    <property type="component" value="Unassembled WGS sequence"/>
</dbReference>
<evidence type="ECO:0000313" key="8">
    <source>
        <dbReference type="EMBL" id="ESO99927.1"/>
    </source>
</evidence>
<dbReference type="Pfam" id="PF17838">
    <property type="entry name" value="PH_16"/>
    <property type="match status" value="1"/>
</dbReference>
<dbReference type="HOGENOM" id="CLU_003962_0_0_1"/>
<dbReference type="GO" id="GO:0007186">
    <property type="term" value="P:G protein-coupled receptor signaling pathway"/>
    <property type="evidence" value="ECO:0007669"/>
    <property type="project" value="TreeGrafter"/>
</dbReference>
<evidence type="ECO:0000259" key="6">
    <source>
        <dbReference type="PROSITE" id="PS50003"/>
    </source>
</evidence>
<comment type="subcellular location">
    <subcellularLocation>
        <location evidence="1">Cytoplasm</location>
    </subcellularLocation>
</comment>
<feature type="region of interest" description="Disordered" evidence="5">
    <location>
        <begin position="424"/>
        <end position="459"/>
    </location>
</feature>
<dbReference type="Gene3D" id="2.30.29.30">
    <property type="entry name" value="Pleckstrin-homology domain (PH domain)/Phosphotyrosine-binding domain (PTB)"/>
    <property type="match status" value="1"/>
</dbReference>
<dbReference type="PROSITE" id="PS50010">
    <property type="entry name" value="DH_2"/>
    <property type="match status" value="1"/>
</dbReference>
<dbReference type="SUPFAM" id="SSF48065">
    <property type="entry name" value="DBL homology domain (DH-domain)"/>
    <property type="match status" value="1"/>
</dbReference>
<dbReference type="CTD" id="20230917"/>
<feature type="domain" description="DH" evidence="7">
    <location>
        <begin position="62"/>
        <end position="250"/>
    </location>
</feature>
<accession>V4ARR5</accession>
<keyword evidence="2" id="KW-0963">Cytoplasm</keyword>
<dbReference type="AlphaFoldDB" id="V4ARR5"/>
<dbReference type="STRING" id="225164.V4ARR5"/>
<dbReference type="InterPro" id="IPR001849">
    <property type="entry name" value="PH_domain"/>
</dbReference>
<proteinExistence type="predicted"/>
<name>V4ARR5_LOTGI</name>
<keyword evidence="4" id="KW-0175">Coiled coil</keyword>
<evidence type="ECO:0000256" key="1">
    <source>
        <dbReference type="ARBA" id="ARBA00004496"/>
    </source>
</evidence>
<dbReference type="InterPro" id="IPR011993">
    <property type="entry name" value="PH-like_dom_sf"/>
</dbReference>
<keyword evidence="9" id="KW-1185">Reference proteome</keyword>
<dbReference type="SMART" id="SM00325">
    <property type="entry name" value="RhoGEF"/>
    <property type="match status" value="1"/>
</dbReference>
<evidence type="ECO:0000256" key="4">
    <source>
        <dbReference type="ARBA" id="ARBA00023054"/>
    </source>
</evidence>
<gene>
    <name evidence="8" type="ORF">LOTGIDRAFT_113144</name>
</gene>
<protein>
    <recommendedName>
        <fullName evidence="10">DH domain-containing protein</fullName>
    </recommendedName>
</protein>
<dbReference type="PANTHER" id="PTHR45872:SF2">
    <property type="entry name" value="RHO GUANINE NUCLEOTIDE EXCHANGE FACTOR 2, ISOFORM D"/>
    <property type="match status" value="1"/>
</dbReference>
<sequence length="459" mass="53024">MCRGHTWLYRGADNVESADDLPPDLRPEEQTDSDLDVENDLPTLKSIVGEEGIRKLKPKEKKRQEVLNELVHTERAHVRNLKILDKLFFRPMAAETSTSDLAKQLLPNIHSMIRLHSSFNNSLKSVRKENPVIGEVGNIFLKRFDGEEGETFKNNCATFCRGQSFALDALKKQQRKEQRLSQFLNDAESNPLCRRLQLKDLVPTQFQRLTKYPLLIENLLKYTQTNTDEYRKLTLAHQKTKEILAEVNQSVKEFENHQRLKILQKKMEKKIPQDSQEIKRKQVHEDMKNLDLPQHKLVYEGELTWRLRPNRLIDMHVILLEDILVLLQKQDEKLILKCQSLNVHNQSDLTQTGRTDAGKGYTHSPILKLQNLLSRNVATDKKAFFVINTSEAGPQIYELIANNQTSRKTWHNHINSWAEVCKSKKSQKPAASSTPVKSHAGVTTPQPEEITEIRSKITR</sequence>
<organism evidence="8 9">
    <name type="scientific">Lottia gigantea</name>
    <name type="common">Giant owl limpet</name>
    <dbReference type="NCBI Taxonomy" id="225164"/>
    <lineage>
        <taxon>Eukaryota</taxon>
        <taxon>Metazoa</taxon>
        <taxon>Spiralia</taxon>
        <taxon>Lophotrochozoa</taxon>
        <taxon>Mollusca</taxon>
        <taxon>Gastropoda</taxon>
        <taxon>Patellogastropoda</taxon>
        <taxon>Lottioidea</taxon>
        <taxon>Lottiidae</taxon>
        <taxon>Lottia</taxon>
    </lineage>
</organism>
<feature type="domain" description="PH" evidence="6">
    <location>
        <begin position="296"/>
        <end position="419"/>
    </location>
</feature>
<dbReference type="KEGG" id="lgi:LOTGIDRAFT_113144"/>
<evidence type="ECO:0000256" key="2">
    <source>
        <dbReference type="ARBA" id="ARBA00022490"/>
    </source>
</evidence>
<dbReference type="GO" id="GO:0001664">
    <property type="term" value="F:G protein-coupled receptor binding"/>
    <property type="evidence" value="ECO:0007669"/>
    <property type="project" value="TreeGrafter"/>
</dbReference>
<dbReference type="GO" id="GO:0005085">
    <property type="term" value="F:guanyl-nucleotide exchange factor activity"/>
    <property type="evidence" value="ECO:0007669"/>
    <property type="project" value="InterPro"/>
</dbReference>
<dbReference type="SUPFAM" id="SSF50729">
    <property type="entry name" value="PH domain-like"/>
    <property type="match status" value="1"/>
</dbReference>
<dbReference type="SMART" id="SM00233">
    <property type="entry name" value="PH"/>
    <property type="match status" value="1"/>
</dbReference>
<reference evidence="8 9" key="1">
    <citation type="journal article" date="2013" name="Nature">
        <title>Insights into bilaterian evolution from three spiralian genomes.</title>
        <authorList>
            <person name="Simakov O."/>
            <person name="Marletaz F."/>
            <person name="Cho S.J."/>
            <person name="Edsinger-Gonzales E."/>
            <person name="Havlak P."/>
            <person name="Hellsten U."/>
            <person name="Kuo D.H."/>
            <person name="Larsson T."/>
            <person name="Lv J."/>
            <person name="Arendt D."/>
            <person name="Savage R."/>
            <person name="Osoegawa K."/>
            <person name="de Jong P."/>
            <person name="Grimwood J."/>
            <person name="Chapman J.A."/>
            <person name="Shapiro H."/>
            <person name="Aerts A."/>
            <person name="Otillar R.P."/>
            <person name="Terry A.Y."/>
            <person name="Boore J.L."/>
            <person name="Grigoriev I.V."/>
            <person name="Lindberg D.R."/>
            <person name="Seaver E.C."/>
            <person name="Weisblat D.A."/>
            <person name="Putnam N.H."/>
            <person name="Rokhsar D.S."/>
        </authorList>
    </citation>
    <scope>NUCLEOTIDE SEQUENCE [LARGE SCALE GENOMIC DNA]</scope>
</reference>
<evidence type="ECO:0000313" key="9">
    <source>
        <dbReference type="Proteomes" id="UP000030746"/>
    </source>
</evidence>
<dbReference type="Gene3D" id="1.20.900.10">
    <property type="entry name" value="Dbl homology (DH) domain"/>
    <property type="match status" value="1"/>
</dbReference>
<dbReference type="CDD" id="cd00160">
    <property type="entry name" value="RhoGEF"/>
    <property type="match status" value="1"/>
</dbReference>
<dbReference type="InterPro" id="IPR035899">
    <property type="entry name" value="DBL_dom_sf"/>
</dbReference>
<evidence type="ECO:0000256" key="3">
    <source>
        <dbReference type="ARBA" id="ARBA00022553"/>
    </source>
</evidence>
<evidence type="ECO:0000259" key="7">
    <source>
        <dbReference type="PROSITE" id="PS50010"/>
    </source>
</evidence>
<dbReference type="EMBL" id="KB200869">
    <property type="protein sequence ID" value="ESO99927.1"/>
    <property type="molecule type" value="Genomic_DNA"/>
</dbReference>
<evidence type="ECO:0008006" key="10">
    <source>
        <dbReference type="Google" id="ProtNLM"/>
    </source>
</evidence>
<dbReference type="Pfam" id="PF00621">
    <property type="entry name" value="RhoGEF"/>
    <property type="match status" value="1"/>
</dbReference>
<dbReference type="RefSeq" id="XP_009049367.1">
    <property type="nucleotide sequence ID" value="XM_009051119.1"/>
</dbReference>
<dbReference type="PROSITE" id="PS50003">
    <property type="entry name" value="PH_DOMAIN"/>
    <property type="match status" value="1"/>
</dbReference>
<evidence type="ECO:0000256" key="5">
    <source>
        <dbReference type="SAM" id="MobiDB-lite"/>
    </source>
</evidence>
<dbReference type="PANTHER" id="PTHR45872">
    <property type="entry name" value="RHO GUANINE NUCLEOTIDE EXCHANGE FACTOR 2, ISOFORM D"/>
    <property type="match status" value="1"/>
</dbReference>
<dbReference type="GeneID" id="20230917"/>
<dbReference type="OrthoDB" id="2272012at2759"/>